<dbReference type="OrthoDB" id="194468at2759"/>
<dbReference type="SUPFAM" id="SSF51556">
    <property type="entry name" value="Metallo-dependent hydrolases"/>
    <property type="match status" value="1"/>
</dbReference>
<evidence type="ECO:0000313" key="6">
    <source>
        <dbReference type="Proteomes" id="UP000813444"/>
    </source>
</evidence>
<dbReference type="Gene3D" id="2.30.40.10">
    <property type="entry name" value="Urease, subunit C, domain 1"/>
    <property type="match status" value="1"/>
</dbReference>
<organism evidence="5 6">
    <name type="scientific">Stachybotrys elegans</name>
    <dbReference type="NCBI Taxonomy" id="80388"/>
    <lineage>
        <taxon>Eukaryota</taxon>
        <taxon>Fungi</taxon>
        <taxon>Dikarya</taxon>
        <taxon>Ascomycota</taxon>
        <taxon>Pezizomycotina</taxon>
        <taxon>Sordariomycetes</taxon>
        <taxon>Hypocreomycetidae</taxon>
        <taxon>Hypocreales</taxon>
        <taxon>Stachybotryaceae</taxon>
        <taxon>Stachybotrys</taxon>
    </lineage>
</organism>
<protein>
    <submittedName>
        <fullName evidence="5">Atrazine chlorohydrolase/guanine deaminase</fullName>
    </submittedName>
</protein>
<dbReference type="EMBL" id="JAGPNK010000004">
    <property type="protein sequence ID" value="KAH7322395.1"/>
    <property type="molecule type" value="Genomic_DNA"/>
</dbReference>
<keyword evidence="3" id="KW-0862">Zinc</keyword>
<dbReference type="CDD" id="cd01298">
    <property type="entry name" value="ATZ_TRZ_like"/>
    <property type="match status" value="1"/>
</dbReference>
<dbReference type="InterPro" id="IPR050287">
    <property type="entry name" value="MTA/SAH_deaminase"/>
</dbReference>
<evidence type="ECO:0000259" key="4">
    <source>
        <dbReference type="Pfam" id="PF01979"/>
    </source>
</evidence>
<dbReference type="InterPro" id="IPR032466">
    <property type="entry name" value="Metal_Hydrolase"/>
</dbReference>
<dbReference type="AlphaFoldDB" id="A0A8K0SVG6"/>
<dbReference type="GO" id="GO:0046872">
    <property type="term" value="F:metal ion binding"/>
    <property type="evidence" value="ECO:0007669"/>
    <property type="project" value="UniProtKB-KW"/>
</dbReference>
<dbReference type="InterPro" id="IPR006680">
    <property type="entry name" value="Amidohydro-rel"/>
</dbReference>
<dbReference type="SUPFAM" id="SSF51338">
    <property type="entry name" value="Composite domain of metallo-dependent hydrolases"/>
    <property type="match status" value="1"/>
</dbReference>
<evidence type="ECO:0000256" key="2">
    <source>
        <dbReference type="ARBA" id="ARBA00022801"/>
    </source>
</evidence>
<comment type="caution">
    <text evidence="5">The sequence shown here is derived from an EMBL/GenBank/DDBJ whole genome shotgun (WGS) entry which is preliminary data.</text>
</comment>
<evidence type="ECO:0000313" key="5">
    <source>
        <dbReference type="EMBL" id="KAH7322395.1"/>
    </source>
</evidence>
<sequence length="461" mass="50738">MLYEHATIITVDTTRRIIYDGSILVRDDIIADIGKTQVLAARYANEPRYDLSNHIVMPGMVSTHMHCVQSILRGIAEDRDLVSWMCDRIWVAQGNITGPEAYAAARMSMAEMLRGGTTCFIESLWAERYGFENLVRAVDESGIRGCLGKVVMDVNPDQPAFRIKMHHGLVEDGSSLDNAVSMYDRWHGTSNGRVQVWFGARTPGGVTTSLYQKMTDIAKKKGIHITMHCLEEKEDRDVFTRMGKGPMEYCDEVGILGEKTVMIHMVWPDDDDIHRLAQTGTHIAHCPSSNLKLGSGFAPIPKYLAANVNVGIGCDGAPCSNTLDLFQEMSLAAKSQKGLLQDPKVLPAETMIEMATVRGAKAVGLEDQIGSLEVGKKADFIAIQTKNLHQLPVYDPVSTIVHATNARDVNHVVVDGKLLLKDGCLVTLDEEEVIREALKAGKDVLERSGLANQVHSSWPAE</sequence>
<evidence type="ECO:0000256" key="1">
    <source>
        <dbReference type="ARBA" id="ARBA00022723"/>
    </source>
</evidence>
<dbReference type="GO" id="GO:0016814">
    <property type="term" value="F:hydrolase activity, acting on carbon-nitrogen (but not peptide) bonds, in cyclic amidines"/>
    <property type="evidence" value="ECO:0007669"/>
    <property type="project" value="UniProtKB-ARBA"/>
</dbReference>
<keyword evidence="1" id="KW-0479">Metal-binding</keyword>
<dbReference type="Proteomes" id="UP000813444">
    <property type="component" value="Unassembled WGS sequence"/>
</dbReference>
<accession>A0A8K0SVG6</accession>
<dbReference type="InterPro" id="IPR011059">
    <property type="entry name" value="Metal-dep_hydrolase_composite"/>
</dbReference>
<evidence type="ECO:0000256" key="3">
    <source>
        <dbReference type="ARBA" id="ARBA00022833"/>
    </source>
</evidence>
<dbReference type="PANTHER" id="PTHR43794:SF11">
    <property type="entry name" value="AMIDOHYDROLASE-RELATED DOMAIN-CONTAINING PROTEIN"/>
    <property type="match status" value="1"/>
</dbReference>
<name>A0A8K0SVG6_9HYPO</name>
<proteinExistence type="predicted"/>
<keyword evidence="6" id="KW-1185">Reference proteome</keyword>
<dbReference type="PANTHER" id="PTHR43794">
    <property type="entry name" value="AMINOHYDROLASE SSNA-RELATED"/>
    <property type="match status" value="1"/>
</dbReference>
<gene>
    <name evidence="5" type="ORF">B0I35DRAFT_350776</name>
</gene>
<keyword evidence="2" id="KW-0378">Hydrolase</keyword>
<reference evidence="5" key="1">
    <citation type="journal article" date="2021" name="Nat. Commun.">
        <title>Genetic determinants of endophytism in the Arabidopsis root mycobiome.</title>
        <authorList>
            <person name="Mesny F."/>
            <person name="Miyauchi S."/>
            <person name="Thiergart T."/>
            <person name="Pickel B."/>
            <person name="Atanasova L."/>
            <person name="Karlsson M."/>
            <person name="Huettel B."/>
            <person name="Barry K.W."/>
            <person name="Haridas S."/>
            <person name="Chen C."/>
            <person name="Bauer D."/>
            <person name="Andreopoulos W."/>
            <person name="Pangilinan J."/>
            <person name="LaButti K."/>
            <person name="Riley R."/>
            <person name="Lipzen A."/>
            <person name="Clum A."/>
            <person name="Drula E."/>
            <person name="Henrissat B."/>
            <person name="Kohler A."/>
            <person name="Grigoriev I.V."/>
            <person name="Martin F.M."/>
            <person name="Hacquard S."/>
        </authorList>
    </citation>
    <scope>NUCLEOTIDE SEQUENCE</scope>
    <source>
        <strain evidence="5">MPI-CAGE-CH-0235</strain>
    </source>
</reference>
<dbReference type="Gene3D" id="3.20.20.140">
    <property type="entry name" value="Metal-dependent hydrolases"/>
    <property type="match status" value="1"/>
</dbReference>
<dbReference type="GO" id="GO:0019239">
    <property type="term" value="F:deaminase activity"/>
    <property type="evidence" value="ECO:0007669"/>
    <property type="project" value="UniProtKB-ARBA"/>
</dbReference>
<dbReference type="FunFam" id="3.20.20.140:FF:000014">
    <property type="entry name" value="5-methylthioadenosine/S-adenosylhomocysteine deaminase"/>
    <property type="match status" value="1"/>
</dbReference>
<dbReference type="Pfam" id="PF01979">
    <property type="entry name" value="Amidohydro_1"/>
    <property type="match status" value="1"/>
</dbReference>
<feature type="domain" description="Amidohydrolase-related" evidence="4">
    <location>
        <begin position="55"/>
        <end position="418"/>
    </location>
</feature>